<sequence>MQDLQSTFMRNPNQDDIPQCKHRLKMVIYLCPTDRKYACSWEGHSSDILDHFEKEHDDLLFFINSAVIDLKTSSENMLFFY</sequence>
<organism evidence="1 2">
    <name type="scientific">Molorchus minor</name>
    <dbReference type="NCBI Taxonomy" id="1323400"/>
    <lineage>
        <taxon>Eukaryota</taxon>
        <taxon>Metazoa</taxon>
        <taxon>Ecdysozoa</taxon>
        <taxon>Arthropoda</taxon>
        <taxon>Hexapoda</taxon>
        <taxon>Insecta</taxon>
        <taxon>Pterygota</taxon>
        <taxon>Neoptera</taxon>
        <taxon>Endopterygota</taxon>
        <taxon>Coleoptera</taxon>
        <taxon>Polyphaga</taxon>
        <taxon>Cucujiformia</taxon>
        <taxon>Chrysomeloidea</taxon>
        <taxon>Cerambycidae</taxon>
        <taxon>Lamiinae</taxon>
        <taxon>Monochamini</taxon>
        <taxon>Molorchus</taxon>
    </lineage>
</organism>
<accession>A0ABQ9JLD6</accession>
<evidence type="ECO:0000313" key="2">
    <source>
        <dbReference type="Proteomes" id="UP001162164"/>
    </source>
</evidence>
<evidence type="ECO:0000313" key="1">
    <source>
        <dbReference type="EMBL" id="KAJ8978202.1"/>
    </source>
</evidence>
<dbReference type="Gene3D" id="3.30.160.60">
    <property type="entry name" value="Classic Zinc Finger"/>
    <property type="match status" value="1"/>
</dbReference>
<protein>
    <submittedName>
        <fullName evidence="1">Uncharacterized protein</fullName>
    </submittedName>
</protein>
<proteinExistence type="predicted"/>
<dbReference type="EMBL" id="JAPWTJ010000464">
    <property type="protein sequence ID" value="KAJ8978202.1"/>
    <property type="molecule type" value="Genomic_DNA"/>
</dbReference>
<dbReference type="Proteomes" id="UP001162164">
    <property type="component" value="Unassembled WGS sequence"/>
</dbReference>
<name>A0ABQ9JLD6_9CUCU</name>
<keyword evidence="2" id="KW-1185">Reference proteome</keyword>
<reference evidence="1" key="1">
    <citation type="journal article" date="2023" name="Insect Mol. Biol.">
        <title>Genome sequencing provides insights into the evolution of gene families encoding plant cell wall-degrading enzymes in longhorned beetles.</title>
        <authorList>
            <person name="Shin N.R."/>
            <person name="Okamura Y."/>
            <person name="Kirsch R."/>
            <person name="Pauchet Y."/>
        </authorList>
    </citation>
    <scope>NUCLEOTIDE SEQUENCE</scope>
    <source>
        <strain evidence="1">MMC_N1</strain>
    </source>
</reference>
<comment type="caution">
    <text evidence="1">The sequence shown here is derived from an EMBL/GenBank/DDBJ whole genome shotgun (WGS) entry which is preliminary data.</text>
</comment>
<gene>
    <name evidence="1" type="ORF">NQ317_013148</name>
</gene>